<evidence type="ECO:0000313" key="9">
    <source>
        <dbReference type="Proteomes" id="UP000322667"/>
    </source>
</evidence>
<evidence type="ECO:0000256" key="3">
    <source>
        <dbReference type="ARBA" id="ARBA00022679"/>
    </source>
</evidence>
<sequence length="87" mass="9846">MTAPLRTTGFGGANWERLHWAKRGSYSGVLRRRQYQSLTMRPPAETEPCCICQEGFANGDDFHFNSIKQRLVQKNSCPICKKTALAI</sequence>
<dbReference type="EC" id="2.3.2.27" evidence="2"/>
<dbReference type="GO" id="GO:0061630">
    <property type="term" value="F:ubiquitin protein ligase activity"/>
    <property type="evidence" value="ECO:0007669"/>
    <property type="project" value="UniProtKB-EC"/>
</dbReference>
<evidence type="ECO:0000256" key="2">
    <source>
        <dbReference type="ARBA" id="ARBA00012483"/>
    </source>
</evidence>
<evidence type="ECO:0000256" key="7">
    <source>
        <dbReference type="ARBA" id="ARBA00022833"/>
    </source>
</evidence>
<name>A0A5D2IQI1_GOSTO</name>
<dbReference type="SUPFAM" id="SSF57850">
    <property type="entry name" value="RING/U-box"/>
    <property type="match status" value="1"/>
</dbReference>
<dbReference type="PANTHER" id="PTHR22937">
    <property type="entry name" value="E3 UBIQUITIN-PROTEIN LIGASE RNF165"/>
    <property type="match status" value="1"/>
</dbReference>
<accession>A0A5D2IQI1</accession>
<keyword evidence="9" id="KW-1185">Reference proteome</keyword>
<gene>
    <name evidence="8" type="ORF">ES332_D11G222900v1</name>
</gene>
<organism evidence="8 9">
    <name type="scientific">Gossypium tomentosum</name>
    <name type="common">Hawaiian cotton</name>
    <name type="synonym">Gossypium sandvicense</name>
    <dbReference type="NCBI Taxonomy" id="34277"/>
    <lineage>
        <taxon>Eukaryota</taxon>
        <taxon>Viridiplantae</taxon>
        <taxon>Streptophyta</taxon>
        <taxon>Embryophyta</taxon>
        <taxon>Tracheophyta</taxon>
        <taxon>Spermatophyta</taxon>
        <taxon>Magnoliopsida</taxon>
        <taxon>eudicotyledons</taxon>
        <taxon>Gunneridae</taxon>
        <taxon>Pentapetalae</taxon>
        <taxon>rosids</taxon>
        <taxon>malvids</taxon>
        <taxon>Malvales</taxon>
        <taxon>Malvaceae</taxon>
        <taxon>Malvoideae</taxon>
        <taxon>Gossypium</taxon>
    </lineage>
</organism>
<reference evidence="8 9" key="1">
    <citation type="submission" date="2019-07" db="EMBL/GenBank/DDBJ databases">
        <title>WGS assembly of Gossypium tomentosum.</title>
        <authorList>
            <person name="Chen Z.J."/>
            <person name="Sreedasyam A."/>
            <person name="Ando A."/>
            <person name="Song Q."/>
            <person name="De L."/>
            <person name="Hulse-Kemp A."/>
            <person name="Ding M."/>
            <person name="Ye W."/>
            <person name="Kirkbride R."/>
            <person name="Jenkins J."/>
            <person name="Plott C."/>
            <person name="Lovell J."/>
            <person name="Lin Y.-M."/>
            <person name="Vaughn R."/>
            <person name="Liu B."/>
            <person name="Li W."/>
            <person name="Simpson S."/>
            <person name="Scheffler B."/>
            <person name="Saski C."/>
            <person name="Grover C."/>
            <person name="Hu G."/>
            <person name="Conover J."/>
            <person name="Carlson J."/>
            <person name="Shu S."/>
            <person name="Boston L."/>
            <person name="Williams M."/>
            <person name="Peterson D."/>
            <person name="Mcgee K."/>
            <person name="Jones D."/>
            <person name="Wendel J."/>
            <person name="Stelly D."/>
            <person name="Grimwood J."/>
            <person name="Schmutz J."/>
        </authorList>
    </citation>
    <scope>NUCLEOTIDE SEQUENCE [LARGE SCALE GENOMIC DNA]</scope>
    <source>
        <strain evidence="8">7179.01</strain>
    </source>
</reference>
<protein>
    <recommendedName>
        <fullName evidence="2">RING-type E3 ubiquitin transferase</fullName>
        <ecNumber evidence="2">2.3.2.27</ecNumber>
    </recommendedName>
</protein>
<dbReference type="InterPro" id="IPR045191">
    <property type="entry name" value="MBR1/2-like"/>
</dbReference>
<dbReference type="PANTHER" id="PTHR22937:SF199">
    <property type="entry name" value="RING-TYPE E3 UBIQUITIN TRANSFERASE"/>
    <property type="match status" value="1"/>
</dbReference>
<evidence type="ECO:0000256" key="1">
    <source>
        <dbReference type="ARBA" id="ARBA00000900"/>
    </source>
</evidence>
<proteinExistence type="predicted"/>
<keyword evidence="6" id="KW-0833">Ubl conjugation pathway</keyword>
<keyword evidence="3" id="KW-0808">Transferase</keyword>
<dbReference type="GO" id="GO:0008270">
    <property type="term" value="F:zinc ion binding"/>
    <property type="evidence" value="ECO:0007669"/>
    <property type="project" value="UniProtKB-KW"/>
</dbReference>
<keyword evidence="5" id="KW-0863">Zinc-finger</keyword>
<dbReference type="EMBL" id="CM017633">
    <property type="protein sequence ID" value="TYH44841.1"/>
    <property type="molecule type" value="Genomic_DNA"/>
</dbReference>
<evidence type="ECO:0000256" key="4">
    <source>
        <dbReference type="ARBA" id="ARBA00022723"/>
    </source>
</evidence>
<comment type="catalytic activity">
    <reaction evidence="1">
        <text>S-ubiquitinyl-[E2 ubiquitin-conjugating enzyme]-L-cysteine + [acceptor protein]-L-lysine = [E2 ubiquitin-conjugating enzyme]-L-cysteine + N(6)-ubiquitinyl-[acceptor protein]-L-lysine.</text>
        <dbReference type="EC" id="2.3.2.27"/>
    </reaction>
</comment>
<keyword evidence="4" id="KW-0479">Metal-binding</keyword>
<keyword evidence="7" id="KW-0862">Zinc</keyword>
<evidence type="ECO:0000256" key="5">
    <source>
        <dbReference type="ARBA" id="ARBA00022771"/>
    </source>
</evidence>
<dbReference type="Proteomes" id="UP000322667">
    <property type="component" value="Chromosome D11"/>
</dbReference>
<dbReference type="AlphaFoldDB" id="A0A5D2IQI1"/>
<evidence type="ECO:0000313" key="8">
    <source>
        <dbReference type="EMBL" id="TYH44841.1"/>
    </source>
</evidence>
<evidence type="ECO:0000256" key="6">
    <source>
        <dbReference type="ARBA" id="ARBA00022786"/>
    </source>
</evidence>